<keyword evidence="1" id="KW-0862">Zinc</keyword>
<dbReference type="SUPFAM" id="SSF50405">
    <property type="entry name" value="Actin-crosslinking proteins"/>
    <property type="match status" value="1"/>
</dbReference>
<evidence type="ECO:0000256" key="2">
    <source>
        <dbReference type="SAM" id="SignalP"/>
    </source>
</evidence>
<dbReference type="SUPFAM" id="SSF55486">
    <property type="entry name" value="Metalloproteases ('zincins'), catalytic domain"/>
    <property type="match status" value="1"/>
</dbReference>
<feature type="active site" evidence="1">
    <location>
        <position position="183"/>
    </location>
</feature>
<evidence type="ECO:0000259" key="3">
    <source>
        <dbReference type="PROSITE" id="PS51864"/>
    </source>
</evidence>
<dbReference type="Gene3D" id="3.40.390.10">
    <property type="entry name" value="Collagenase (Catalytic Domain)"/>
    <property type="match status" value="1"/>
</dbReference>
<accession>A0A1E5TDJ9</accession>
<dbReference type="Gene3D" id="2.80.10.50">
    <property type="match status" value="1"/>
</dbReference>
<feature type="binding site" evidence="1">
    <location>
        <position position="186"/>
    </location>
    <ligand>
        <name>Zn(2+)</name>
        <dbReference type="ChEBI" id="CHEBI:29105"/>
        <note>catalytic</note>
    </ligand>
</feature>
<dbReference type="OrthoDB" id="8455098at2"/>
<dbReference type="PANTHER" id="PTHR10127">
    <property type="entry name" value="DISCOIDIN, CUB, EGF, LAMININ , AND ZINC METALLOPROTEASE DOMAIN CONTAINING"/>
    <property type="match status" value="1"/>
</dbReference>
<evidence type="ECO:0000256" key="1">
    <source>
        <dbReference type="PROSITE-ProRule" id="PRU01211"/>
    </source>
</evidence>
<keyword evidence="1" id="KW-0479">Metal-binding</keyword>
<dbReference type="AlphaFoldDB" id="A0A1E5TDJ9"/>
<evidence type="ECO:0000313" key="4">
    <source>
        <dbReference type="EMBL" id="OEK09446.1"/>
    </source>
</evidence>
<dbReference type="CDD" id="cd23342">
    <property type="entry name" value="beta-trefoil_FSCN_ZgPorA-like"/>
    <property type="match status" value="1"/>
</dbReference>
<gene>
    <name evidence="4" type="ORF">A8C32_12065</name>
</gene>
<feature type="signal peptide" evidence="2">
    <location>
        <begin position="1"/>
        <end position="26"/>
    </location>
</feature>
<dbReference type="CDD" id="cd04280">
    <property type="entry name" value="ZnMc_astacin_like"/>
    <property type="match status" value="1"/>
</dbReference>
<feature type="chain" id="PRO_5009186329" description="Peptidase M12A domain-containing protein" evidence="2">
    <location>
        <begin position="27"/>
        <end position="414"/>
    </location>
</feature>
<comment type="caution">
    <text evidence="1">Lacks conserved residue(s) required for the propagation of feature annotation.</text>
</comment>
<dbReference type="InterPro" id="IPR034035">
    <property type="entry name" value="Astacin-like_dom"/>
</dbReference>
<dbReference type="EMBL" id="MDJD01000007">
    <property type="protein sequence ID" value="OEK09446.1"/>
    <property type="molecule type" value="Genomic_DNA"/>
</dbReference>
<keyword evidence="2" id="KW-0732">Signal</keyword>
<reference evidence="4 5" key="1">
    <citation type="submission" date="2016-05" db="EMBL/GenBank/DDBJ databases">
        <title>Draft Genome Sequence of Algibacter sp. Strain SK-16 Isolated from the Surface Water of Aburatsubo Inlet.</title>
        <authorList>
            <person name="Wong S.-K."/>
            <person name="Yoshizawa S."/>
            <person name="Nakajima Y."/>
            <person name="Ogura Y."/>
            <person name="Tetsuya H."/>
            <person name="Hamasaki K."/>
        </authorList>
    </citation>
    <scope>NUCLEOTIDE SEQUENCE [LARGE SCALE GENOMIC DNA]</scope>
    <source>
        <strain evidence="4 5">SK-16</strain>
    </source>
</reference>
<organism evidence="4 5">
    <name type="scientific">Flavivirga aquatica</name>
    <dbReference type="NCBI Taxonomy" id="1849968"/>
    <lineage>
        <taxon>Bacteria</taxon>
        <taxon>Pseudomonadati</taxon>
        <taxon>Bacteroidota</taxon>
        <taxon>Flavobacteriia</taxon>
        <taxon>Flavobacteriales</taxon>
        <taxon>Flavobacteriaceae</taxon>
        <taxon>Flavivirga</taxon>
    </lineage>
</organism>
<dbReference type="RefSeq" id="WP_069828882.1">
    <property type="nucleotide sequence ID" value="NZ_MDJD01000007.1"/>
</dbReference>
<dbReference type="SMART" id="SM00235">
    <property type="entry name" value="ZnMc"/>
    <property type="match status" value="1"/>
</dbReference>
<feature type="domain" description="Peptidase M12A" evidence="3">
    <location>
        <begin position="95"/>
        <end position="285"/>
    </location>
</feature>
<dbReference type="InterPro" id="IPR006026">
    <property type="entry name" value="Peptidase_Metallo"/>
</dbReference>
<dbReference type="Pfam" id="PF01400">
    <property type="entry name" value="Astacin"/>
    <property type="match status" value="1"/>
</dbReference>
<evidence type="ECO:0000313" key="5">
    <source>
        <dbReference type="Proteomes" id="UP000095713"/>
    </source>
</evidence>
<dbReference type="STRING" id="1849968.A8C32_12065"/>
<dbReference type="GO" id="GO:0008270">
    <property type="term" value="F:zinc ion binding"/>
    <property type="evidence" value="ECO:0007669"/>
    <property type="project" value="UniProtKB-UniRule"/>
</dbReference>
<keyword evidence="1" id="KW-0378">Hydrolase</keyword>
<comment type="caution">
    <text evidence="4">The sequence shown here is derived from an EMBL/GenBank/DDBJ whole genome shotgun (WGS) entry which is preliminary data.</text>
</comment>
<dbReference type="InterPro" id="IPR024079">
    <property type="entry name" value="MetalloPept_cat_dom_sf"/>
</dbReference>
<dbReference type="InterPro" id="IPR001506">
    <property type="entry name" value="Peptidase_M12A"/>
</dbReference>
<feature type="binding site" evidence="1">
    <location>
        <position position="192"/>
    </location>
    <ligand>
        <name>Zn(2+)</name>
        <dbReference type="ChEBI" id="CHEBI:29105"/>
        <note>catalytic</note>
    </ligand>
</feature>
<sequence length="414" mass="46276">MKNYLKTHRVLALLLLVALIFSSCENESFVLQEENLTNNLQKELDQIEQAYPSITGEITTIKLYGEFVEVEKINDQYILGGDMVVVPDNISGRSSSTGRTLARWPNNTVYYTVEPSLPNKNRVTNAIAHWEANTSITFVPRTNQSAYITFRKGSGCSSNVGRTGSKQYITLANGCSTGNTIHEIGHAVGLWHEQSRKDRDDYITINFDNIQSGKEHNFRTYNSRGYDGDEYTNTLDFGSIMMYGANSFSKNKRPTITKKDGSLYSVQRSVLSSGDKQGIAQMYPSNSNKVITFKGNNDRYISSEDGKRTLTINRTRVGAFERFELIELENGKVAFKGNNGKYISSENGTKSMICNRENIGSWEQFTLISKGRNNYNIRGNNGKYISSNGGDDSKGVACDRSSARSFELFTISGL</sequence>
<dbReference type="InterPro" id="IPR010414">
    <property type="entry name" value="FRG1"/>
</dbReference>
<keyword evidence="5" id="KW-1185">Reference proteome</keyword>
<proteinExistence type="predicted"/>
<dbReference type="Pfam" id="PF06229">
    <property type="entry name" value="FRG1"/>
    <property type="match status" value="1"/>
</dbReference>
<dbReference type="Proteomes" id="UP000095713">
    <property type="component" value="Unassembled WGS sequence"/>
</dbReference>
<dbReference type="PROSITE" id="PS51257">
    <property type="entry name" value="PROKAR_LIPOPROTEIN"/>
    <property type="match status" value="1"/>
</dbReference>
<dbReference type="GO" id="GO:0004222">
    <property type="term" value="F:metalloendopeptidase activity"/>
    <property type="evidence" value="ECO:0007669"/>
    <property type="project" value="UniProtKB-UniRule"/>
</dbReference>
<dbReference type="PRINTS" id="PR00480">
    <property type="entry name" value="ASTACIN"/>
</dbReference>
<protein>
    <recommendedName>
        <fullName evidence="3">Peptidase M12A domain-containing protein</fullName>
    </recommendedName>
</protein>
<dbReference type="PANTHER" id="PTHR10127:SF850">
    <property type="entry name" value="METALLOENDOPEPTIDASE"/>
    <property type="match status" value="1"/>
</dbReference>
<dbReference type="PROSITE" id="PS51864">
    <property type="entry name" value="ASTACIN"/>
    <property type="match status" value="1"/>
</dbReference>
<name>A0A1E5TDJ9_9FLAO</name>
<comment type="cofactor">
    <cofactor evidence="1">
        <name>Zn(2+)</name>
        <dbReference type="ChEBI" id="CHEBI:29105"/>
    </cofactor>
    <text evidence="1">Binds 1 zinc ion per subunit.</text>
</comment>
<keyword evidence="1" id="KW-0482">Metalloprotease</keyword>
<dbReference type="InterPro" id="IPR008999">
    <property type="entry name" value="Actin-crosslinking"/>
</dbReference>
<feature type="binding site" evidence="1">
    <location>
        <position position="182"/>
    </location>
    <ligand>
        <name>Zn(2+)</name>
        <dbReference type="ChEBI" id="CHEBI:29105"/>
        <note>catalytic</note>
    </ligand>
</feature>
<dbReference type="GO" id="GO:0006508">
    <property type="term" value="P:proteolysis"/>
    <property type="evidence" value="ECO:0007669"/>
    <property type="project" value="UniProtKB-KW"/>
</dbReference>
<keyword evidence="1" id="KW-0645">Protease</keyword>